<dbReference type="RefSeq" id="WP_054571593.1">
    <property type="nucleotide sequence ID" value="NZ_FAOZ01000049.1"/>
</dbReference>
<reference evidence="3" key="1">
    <citation type="submission" date="2015-11" db="EMBL/GenBank/DDBJ databases">
        <authorList>
            <person name="Varghese N."/>
        </authorList>
    </citation>
    <scope>NUCLEOTIDE SEQUENCE [LARGE SCALE GENOMIC DNA]</scope>
    <source>
        <strain evidence="3">DSM 45899</strain>
    </source>
</reference>
<evidence type="ECO:0000256" key="1">
    <source>
        <dbReference type="SAM" id="MobiDB-lite"/>
    </source>
</evidence>
<dbReference type="EMBL" id="FAOZ01000049">
    <property type="protein sequence ID" value="CUU60887.1"/>
    <property type="molecule type" value="Genomic_DNA"/>
</dbReference>
<organism evidence="2 3">
    <name type="scientific">Parafrankia irregularis</name>
    <dbReference type="NCBI Taxonomy" id="795642"/>
    <lineage>
        <taxon>Bacteria</taxon>
        <taxon>Bacillati</taxon>
        <taxon>Actinomycetota</taxon>
        <taxon>Actinomycetes</taxon>
        <taxon>Frankiales</taxon>
        <taxon>Frankiaceae</taxon>
        <taxon>Parafrankia</taxon>
    </lineage>
</organism>
<gene>
    <name evidence="2" type="ORF">Ga0074812_14931</name>
</gene>
<name>A0A0S4QZC8_9ACTN</name>
<feature type="region of interest" description="Disordered" evidence="1">
    <location>
        <begin position="60"/>
        <end position="83"/>
    </location>
</feature>
<proteinExistence type="predicted"/>
<accession>A0A0S4QZC8</accession>
<dbReference type="Proteomes" id="UP000198802">
    <property type="component" value="Unassembled WGS sequence"/>
</dbReference>
<evidence type="ECO:0000313" key="2">
    <source>
        <dbReference type="EMBL" id="CUU60887.1"/>
    </source>
</evidence>
<evidence type="ECO:0000313" key="3">
    <source>
        <dbReference type="Proteomes" id="UP000198802"/>
    </source>
</evidence>
<keyword evidence="3" id="KW-1185">Reference proteome</keyword>
<sequence length="83" mass="9310">MFPLSRFRVEVESLGAYRIRDHGTPTRDRAWTDCSLYTGDPPKSWAAAWADCARLNTGDLAADPDWYQPDTGAPSGRPTEEEH</sequence>
<dbReference type="AlphaFoldDB" id="A0A0S4QZC8"/>
<protein>
    <submittedName>
        <fullName evidence="2">Uncharacterized protein</fullName>
    </submittedName>
</protein>